<dbReference type="eggNOG" id="COG0741">
    <property type="taxonomic scope" value="Bacteria"/>
</dbReference>
<dbReference type="OrthoDB" id="9815002at2"/>
<dbReference type="InterPro" id="IPR000189">
    <property type="entry name" value="Transglyc_AS"/>
</dbReference>
<dbReference type="eggNOG" id="COG0457">
    <property type="taxonomic scope" value="Bacteria"/>
</dbReference>
<sequence>MQKSRLIFSRYNPSRRTQRRKQLALASGAGLCALMIGVTLLGTKYNKHIHQWTIGLPFQEQSPLLRGKQVKTPVLQLVSLPPQKRAAQLEALAQRQTETSFPLGTQSLDHVRARYLLAADLIEQKQGEKALRWLDGLEWDYPVLAGHIALKRAQAYELIGNKAKARSAWEDILKRYPDQPVAAEALYALSSGNSKYWEKSSEEYTSNPLMEMARHWYSFSPDDPQYWEQALEKFPSHPRILEIARQRLQEKPNQPQLMVVVARYAFDSPEITPILNRLVSQYGRSPRKRDREKIKPDDWEAIALGYWNDRKYTQASTAYAQAEYTPRNAYLSALAMQYAHKPQSAKRAYKKLVRDFPKAEEAASAVIQLAKLEPNEETIPKLDQVIQQFPERAGDALLARADILDQLGITHAANQARELLLTQQGNSDAAAEYRWQMAQVKARDGDIRAALQWAQPIMVSNPNSEPAREAGFWVGKWASKLGLGKEAKVAFEQVIAKYPQSYYAWRSAVQLGWNVGDFRTVRKFDPQVVLPVTRPELPVGSPALKELYQLGQDKDAWTLWEAEFQNRLEPTVAEQFTDGILRVGVGDYLEGISKIAKLEDRDTPEEQAQYQEIKQQLAYWHTLYPLPFAKVIEEQAQKRDLNPLLVTALIRQESRFEPDIRSKAGAVGLMQMMPTTGAWAAKNLKLDQYALENPNDNIKLGTWFLDQTHRSFKNNSLLAVASYNAGQGNLSRWLKQEQWMDPDEFVEAIPFDETKDYVKQVFGNYWNYLRLYDPQVAHQLAQHSASSSIAMRR</sequence>
<dbReference type="PROSITE" id="PS00922">
    <property type="entry name" value="TRANSGLYCOSYLASE"/>
    <property type="match status" value="1"/>
</dbReference>
<evidence type="ECO:0000313" key="4">
    <source>
        <dbReference type="EMBL" id="AFZ17007.1"/>
    </source>
</evidence>
<proteinExistence type="inferred from homology"/>
<keyword evidence="2" id="KW-0732">Signal</keyword>
<dbReference type="KEGG" id="mic:Mic7113_1114"/>
<name>K9WBX6_9CYAN</name>
<dbReference type="InterPro" id="IPR008258">
    <property type="entry name" value="Transglycosylase_SLT_dom_1"/>
</dbReference>
<evidence type="ECO:0000313" key="5">
    <source>
        <dbReference type="Proteomes" id="UP000010471"/>
    </source>
</evidence>
<protein>
    <submittedName>
        <fullName evidence="4">Soluble lytic murein transglycosylase-like protein</fullName>
    </submittedName>
</protein>
<dbReference type="PATRIC" id="fig|1173027.3.peg.1224"/>
<dbReference type="PANTHER" id="PTHR37423:SF5">
    <property type="entry name" value="SOLUBLE LYTIC MUREIN TRANSGLYCOSYLASE"/>
    <property type="match status" value="1"/>
</dbReference>
<feature type="domain" description="Transglycosylase SLT" evidence="3">
    <location>
        <begin position="631"/>
        <end position="744"/>
    </location>
</feature>
<evidence type="ECO:0000259" key="3">
    <source>
        <dbReference type="Pfam" id="PF01464"/>
    </source>
</evidence>
<dbReference type="RefSeq" id="WP_015181167.1">
    <property type="nucleotide sequence ID" value="NC_019738.1"/>
</dbReference>
<dbReference type="Pfam" id="PF13174">
    <property type="entry name" value="TPR_6"/>
    <property type="match status" value="2"/>
</dbReference>
<dbReference type="Gene3D" id="1.10.530.10">
    <property type="match status" value="1"/>
</dbReference>
<dbReference type="Pfam" id="PF01464">
    <property type="entry name" value="SLT"/>
    <property type="match status" value="1"/>
</dbReference>
<dbReference type="Proteomes" id="UP000010471">
    <property type="component" value="Chromosome"/>
</dbReference>
<comment type="similarity">
    <text evidence="1">Belongs to the transglycosylase Slt family.</text>
</comment>
<evidence type="ECO:0000256" key="2">
    <source>
        <dbReference type="ARBA" id="ARBA00022729"/>
    </source>
</evidence>
<dbReference type="SUPFAM" id="SSF48435">
    <property type="entry name" value="Bacterial muramidases"/>
    <property type="match status" value="1"/>
</dbReference>
<dbReference type="InterPro" id="IPR011990">
    <property type="entry name" value="TPR-like_helical_dom_sf"/>
</dbReference>
<dbReference type="InterPro" id="IPR023346">
    <property type="entry name" value="Lysozyme-like_dom_sf"/>
</dbReference>
<dbReference type="Gene3D" id="1.25.40.10">
    <property type="entry name" value="Tetratricopeptide repeat domain"/>
    <property type="match status" value="2"/>
</dbReference>
<organism evidence="4 5">
    <name type="scientific">Allocoleopsis franciscana PCC 7113</name>
    <dbReference type="NCBI Taxonomy" id="1173027"/>
    <lineage>
        <taxon>Bacteria</taxon>
        <taxon>Bacillati</taxon>
        <taxon>Cyanobacteriota</taxon>
        <taxon>Cyanophyceae</taxon>
        <taxon>Coleofasciculales</taxon>
        <taxon>Coleofasciculaceae</taxon>
        <taxon>Allocoleopsis</taxon>
        <taxon>Allocoleopsis franciscana</taxon>
    </lineage>
</organism>
<dbReference type="EMBL" id="CP003630">
    <property type="protein sequence ID" value="AFZ17007.1"/>
    <property type="molecule type" value="Genomic_DNA"/>
</dbReference>
<dbReference type="SUPFAM" id="SSF53955">
    <property type="entry name" value="Lysozyme-like"/>
    <property type="match status" value="1"/>
</dbReference>
<keyword evidence="5" id="KW-1185">Reference proteome</keyword>
<dbReference type="GO" id="GO:0042597">
    <property type="term" value="C:periplasmic space"/>
    <property type="evidence" value="ECO:0007669"/>
    <property type="project" value="InterPro"/>
</dbReference>
<dbReference type="AlphaFoldDB" id="K9WBX6"/>
<dbReference type="STRING" id="1173027.Mic7113_1114"/>
<accession>K9WBX6</accession>
<dbReference type="GO" id="GO:0000270">
    <property type="term" value="P:peptidoglycan metabolic process"/>
    <property type="evidence" value="ECO:0007669"/>
    <property type="project" value="InterPro"/>
</dbReference>
<dbReference type="InterPro" id="IPR008939">
    <property type="entry name" value="Lytic_TGlycosylase_superhlx_U"/>
</dbReference>
<dbReference type="CDD" id="cd13401">
    <property type="entry name" value="Slt70-like"/>
    <property type="match status" value="1"/>
</dbReference>
<gene>
    <name evidence="4" type="ORF">Mic7113_1114</name>
</gene>
<evidence type="ECO:0000256" key="1">
    <source>
        <dbReference type="ARBA" id="ARBA00007734"/>
    </source>
</evidence>
<reference evidence="4 5" key="1">
    <citation type="submission" date="2012-06" db="EMBL/GenBank/DDBJ databases">
        <title>Finished chromosome of genome of Microcoleus sp. PCC 7113.</title>
        <authorList>
            <consortium name="US DOE Joint Genome Institute"/>
            <person name="Gugger M."/>
            <person name="Coursin T."/>
            <person name="Rippka R."/>
            <person name="Tandeau De Marsac N."/>
            <person name="Huntemann M."/>
            <person name="Wei C.-L."/>
            <person name="Han J."/>
            <person name="Detter J.C."/>
            <person name="Han C."/>
            <person name="Tapia R."/>
            <person name="Chen A."/>
            <person name="Kyrpides N."/>
            <person name="Mavromatis K."/>
            <person name="Markowitz V."/>
            <person name="Szeto E."/>
            <person name="Ivanova N."/>
            <person name="Pagani I."/>
            <person name="Pati A."/>
            <person name="Goodwin L."/>
            <person name="Nordberg H.P."/>
            <person name="Cantor M.N."/>
            <person name="Hua S.X."/>
            <person name="Woyke T."/>
            <person name="Kerfeld C.A."/>
        </authorList>
    </citation>
    <scope>NUCLEOTIDE SEQUENCE [LARGE SCALE GENOMIC DNA]</scope>
    <source>
        <strain evidence="4 5">PCC 7113</strain>
    </source>
</reference>
<dbReference type="GO" id="GO:0008933">
    <property type="term" value="F:peptidoglycan lytic transglycosylase activity"/>
    <property type="evidence" value="ECO:0007669"/>
    <property type="project" value="InterPro"/>
</dbReference>
<dbReference type="HOGENOM" id="CLU_013746_0_0_3"/>
<dbReference type="GO" id="GO:0004553">
    <property type="term" value="F:hydrolase activity, hydrolyzing O-glycosyl compounds"/>
    <property type="evidence" value="ECO:0007669"/>
    <property type="project" value="InterPro"/>
</dbReference>
<dbReference type="PANTHER" id="PTHR37423">
    <property type="entry name" value="SOLUBLE LYTIC MUREIN TRANSGLYCOSYLASE-RELATED"/>
    <property type="match status" value="1"/>
</dbReference>
<dbReference type="InterPro" id="IPR019734">
    <property type="entry name" value="TPR_rpt"/>
</dbReference>
<dbReference type="GO" id="GO:0016020">
    <property type="term" value="C:membrane"/>
    <property type="evidence" value="ECO:0007669"/>
    <property type="project" value="InterPro"/>
</dbReference>